<dbReference type="InterPro" id="IPR016053">
    <property type="entry name" value="Haem_Oase-like"/>
</dbReference>
<dbReference type="InterPro" id="IPR016084">
    <property type="entry name" value="Haem_Oase-like_multi-hlx"/>
</dbReference>
<reference evidence="2" key="1">
    <citation type="submission" date="2015-07" db="EMBL/GenBank/DDBJ databases">
        <title>Draft Genome Sequence of Roseovarius tolerans EL-164, a producer of N-Acylated Alanine Methyl Esters (NAMEs).</title>
        <authorList>
            <person name="Voget S."/>
            <person name="Bruns H."/>
            <person name="Wagner-Doebler I."/>
            <person name="Schulz S."/>
            <person name="Daniel R."/>
        </authorList>
    </citation>
    <scope>NUCLEOTIDE SEQUENCE [LARGE SCALE GENOMIC DNA]</scope>
    <source>
        <strain evidence="2">EL-164</strain>
    </source>
</reference>
<dbReference type="STRING" id="74031.SAMN04488077_103153"/>
<dbReference type="Pfam" id="PF01126">
    <property type="entry name" value="Heme_oxygenase"/>
    <property type="match status" value="1"/>
</dbReference>
<dbReference type="CDD" id="cd19166">
    <property type="entry name" value="HemeO-bac"/>
    <property type="match status" value="1"/>
</dbReference>
<comment type="caution">
    <text evidence="1">The sequence shown here is derived from an EMBL/GenBank/DDBJ whole genome shotgun (WGS) entry which is preliminary data.</text>
</comment>
<accession>A0A0L6CV12</accession>
<dbReference type="PATRIC" id="fig|74031.6.peg.1941"/>
<evidence type="ECO:0000313" key="1">
    <source>
        <dbReference type="EMBL" id="KNX41505.1"/>
    </source>
</evidence>
<dbReference type="Proteomes" id="UP000037046">
    <property type="component" value="Unassembled WGS sequence"/>
</dbReference>
<dbReference type="Gene3D" id="1.20.910.10">
    <property type="entry name" value="Heme oxygenase-like"/>
    <property type="match status" value="1"/>
</dbReference>
<organism evidence="1 2">
    <name type="scientific">Roseovarius tolerans</name>
    <dbReference type="NCBI Taxonomy" id="74031"/>
    <lineage>
        <taxon>Bacteria</taxon>
        <taxon>Pseudomonadati</taxon>
        <taxon>Pseudomonadota</taxon>
        <taxon>Alphaproteobacteria</taxon>
        <taxon>Rhodobacterales</taxon>
        <taxon>Roseobacteraceae</taxon>
        <taxon>Roseovarius</taxon>
    </lineage>
</organism>
<dbReference type="GO" id="GO:0006788">
    <property type="term" value="P:heme oxidation"/>
    <property type="evidence" value="ECO:0007669"/>
    <property type="project" value="InterPro"/>
</dbReference>
<dbReference type="AlphaFoldDB" id="A0A0L6CV12"/>
<proteinExistence type="predicted"/>
<protein>
    <submittedName>
        <fullName evidence="1">Heme oxygenase</fullName>
    </submittedName>
</protein>
<gene>
    <name evidence="1" type="ORF">ROTO_19040</name>
</gene>
<evidence type="ECO:0000313" key="2">
    <source>
        <dbReference type="Proteomes" id="UP000037046"/>
    </source>
</evidence>
<dbReference type="SUPFAM" id="SSF48613">
    <property type="entry name" value="Heme oxygenase-like"/>
    <property type="match status" value="1"/>
</dbReference>
<dbReference type="EMBL" id="LGVV01000022">
    <property type="protein sequence ID" value="KNX41505.1"/>
    <property type="molecule type" value="Genomic_DNA"/>
</dbReference>
<sequence>MPTAKGSPRNVSLRDQLRAHTHQQHERLHEHACFQALFDQTLGIVDYRDLILRLYGFYQPLDRAIGRAISCGAACTAGYDYAERAGYLAQDLADLGWSAEAIEESPRCSEAFDIVSPASLGGILYVIEGATLGGARIDRAARRLLAREDEAGRRFWSWCRAVGGHRWPMTNAYLEGLEAEGAAVSDLRQGAHDTFRLLADWLAPLDHSAPLAVARVP</sequence>
<name>A0A0L6CV12_9RHOB</name>
<dbReference type="GO" id="GO:0004392">
    <property type="term" value="F:heme oxygenase (decyclizing) activity"/>
    <property type="evidence" value="ECO:0007669"/>
    <property type="project" value="InterPro"/>
</dbReference>
<keyword evidence="2" id="KW-1185">Reference proteome</keyword>